<evidence type="ECO:0000256" key="1">
    <source>
        <dbReference type="SAM" id="MobiDB-lite"/>
    </source>
</evidence>
<dbReference type="STRING" id="1314785.A0A165E8E8"/>
<feature type="region of interest" description="Disordered" evidence="1">
    <location>
        <begin position="122"/>
        <end position="148"/>
    </location>
</feature>
<feature type="region of interest" description="Disordered" evidence="1">
    <location>
        <begin position="166"/>
        <end position="193"/>
    </location>
</feature>
<name>A0A165E8E8_9APHY</name>
<reference evidence="2 3" key="1">
    <citation type="journal article" date="2016" name="Mol. Biol. Evol.">
        <title>Comparative Genomics of Early-Diverging Mushroom-Forming Fungi Provides Insights into the Origins of Lignocellulose Decay Capabilities.</title>
        <authorList>
            <person name="Nagy L.G."/>
            <person name="Riley R."/>
            <person name="Tritt A."/>
            <person name="Adam C."/>
            <person name="Daum C."/>
            <person name="Floudas D."/>
            <person name="Sun H."/>
            <person name="Yadav J.S."/>
            <person name="Pangilinan J."/>
            <person name="Larsson K.H."/>
            <person name="Matsuura K."/>
            <person name="Barry K."/>
            <person name="Labutti K."/>
            <person name="Kuo R."/>
            <person name="Ohm R.A."/>
            <person name="Bhattacharya S.S."/>
            <person name="Shirouzu T."/>
            <person name="Yoshinaga Y."/>
            <person name="Martin F.M."/>
            <person name="Grigoriev I.V."/>
            <person name="Hibbett D.S."/>
        </authorList>
    </citation>
    <scope>NUCLEOTIDE SEQUENCE [LARGE SCALE GENOMIC DNA]</scope>
    <source>
        <strain evidence="2 3">93-53</strain>
    </source>
</reference>
<feature type="region of interest" description="Disordered" evidence="1">
    <location>
        <begin position="354"/>
        <end position="373"/>
    </location>
</feature>
<feature type="compositionally biased region" description="Gly residues" evidence="1">
    <location>
        <begin position="124"/>
        <end position="134"/>
    </location>
</feature>
<accession>A0A165E8E8</accession>
<proteinExistence type="predicted"/>
<gene>
    <name evidence="2" type="ORF">LAESUDRAFT_812728</name>
</gene>
<dbReference type="EMBL" id="KV427624">
    <property type="protein sequence ID" value="KZT06453.1"/>
    <property type="molecule type" value="Genomic_DNA"/>
</dbReference>
<organism evidence="2 3">
    <name type="scientific">Laetiporus sulphureus 93-53</name>
    <dbReference type="NCBI Taxonomy" id="1314785"/>
    <lineage>
        <taxon>Eukaryota</taxon>
        <taxon>Fungi</taxon>
        <taxon>Dikarya</taxon>
        <taxon>Basidiomycota</taxon>
        <taxon>Agaricomycotina</taxon>
        <taxon>Agaricomycetes</taxon>
        <taxon>Polyporales</taxon>
        <taxon>Laetiporus</taxon>
    </lineage>
</organism>
<feature type="region of interest" description="Disordered" evidence="1">
    <location>
        <begin position="1"/>
        <end position="29"/>
    </location>
</feature>
<dbReference type="AlphaFoldDB" id="A0A165E8E8"/>
<evidence type="ECO:0000313" key="3">
    <source>
        <dbReference type="Proteomes" id="UP000076871"/>
    </source>
</evidence>
<evidence type="ECO:0000313" key="2">
    <source>
        <dbReference type="EMBL" id="KZT06453.1"/>
    </source>
</evidence>
<feature type="region of interest" description="Disordered" evidence="1">
    <location>
        <begin position="452"/>
        <end position="490"/>
    </location>
</feature>
<sequence>MPQVYRRRSEYVQRPPPAPRRRSILTPQPVDADDSIVLSDLVRTGEASRLRRRGALRLDHGQGDAVRAALTVPSSAPSGGTTAWAINPPTLMPSAQIANSPWVEVSADEEFFGGLEWREWSTEEGGGAANGGSAGVDETSREPALEEDDEEGYMLFCGGISQDDPEVSHGPYSPFKPSPLPVPSTSSSPSVCGGNRRTNGCGAIVHMRAFPQRSRGVWVGKAEATESVVGLESSYFERSVVARMMQSACGCLREGIGCAVCGNPLGTRYLPCQAASEGIFSNRSTRPARDTLPRYPSGPQYWRCRTSPRRSPESPTSTRPSSNFYVYTFFADHVSSSPPCAFPEQPKEGEVYPNVQLPYSSRPATPPQPPSSYGYRYSASPQPISQYRLLPPEEAVAPSTSILESTIVPPYPSSNPPRTPTRRTMPVSEPELYFSEDTGRLVEPRPVILGRDAPVGMQLDPDGVLIDADSSEEPNSPDKTGPEGMIWTGR</sequence>
<dbReference type="Proteomes" id="UP000076871">
    <property type="component" value="Unassembled WGS sequence"/>
</dbReference>
<protein>
    <submittedName>
        <fullName evidence="2">Uncharacterized protein</fullName>
    </submittedName>
</protein>
<feature type="region of interest" description="Disordered" evidence="1">
    <location>
        <begin position="405"/>
        <end position="425"/>
    </location>
</feature>
<keyword evidence="3" id="KW-1185">Reference proteome</keyword>
<feature type="region of interest" description="Disordered" evidence="1">
    <location>
        <begin position="283"/>
        <end position="319"/>
    </location>
</feature>
<dbReference type="OrthoDB" id="3270840at2759"/>
<feature type="compositionally biased region" description="Pro residues" evidence="1">
    <location>
        <begin position="409"/>
        <end position="419"/>
    </location>
</feature>
<dbReference type="InParanoid" id="A0A165E8E8"/>
<dbReference type="GeneID" id="63831460"/>
<dbReference type="RefSeq" id="XP_040764193.1">
    <property type="nucleotide sequence ID" value="XM_040914433.1"/>
</dbReference>